<evidence type="ECO:0000256" key="7">
    <source>
        <dbReference type="PROSITE-ProRule" id="PRU00409"/>
    </source>
</evidence>
<dbReference type="PROSITE" id="PS50975">
    <property type="entry name" value="ATP_GRASP"/>
    <property type="match status" value="1"/>
</dbReference>
<dbReference type="GO" id="GO:0046872">
    <property type="term" value="F:metal ion binding"/>
    <property type="evidence" value="ECO:0007669"/>
    <property type="project" value="InterPro"/>
</dbReference>
<accession>I0I4L5</accession>
<dbReference type="InterPro" id="IPR011761">
    <property type="entry name" value="ATP-grasp"/>
</dbReference>
<dbReference type="PANTHER" id="PTHR18866:SF33">
    <property type="entry name" value="METHYLCROTONOYL-COA CARBOXYLASE SUBUNIT ALPHA, MITOCHONDRIAL-RELATED"/>
    <property type="match status" value="1"/>
</dbReference>
<dbReference type="GO" id="GO:2001295">
    <property type="term" value="P:malonyl-CoA biosynthetic process"/>
    <property type="evidence" value="ECO:0007669"/>
    <property type="project" value="UniProtKB-UniPathway"/>
</dbReference>
<evidence type="ECO:0000256" key="2">
    <source>
        <dbReference type="ARBA" id="ARBA00022598"/>
    </source>
</evidence>
<keyword evidence="6" id="KW-0092">Biotin</keyword>
<keyword evidence="3 7" id="KW-0547">Nucleotide-binding</keyword>
<dbReference type="SUPFAM" id="SSF56059">
    <property type="entry name" value="Glutathione synthetase ATP-binding domain-like"/>
    <property type="match status" value="1"/>
</dbReference>
<dbReference type="InterPro" id="IPR005481">
    <property type="entry name" value="BC-like_N"/>
</dbReference>
<dbReference type="HOGENOM" id="CLU_000395_3_2_0"/>
<evidence type="ECO:0000259" key="9">
    <source>
        <dbReference type="PROSITE" id="PS50979"/>
    </source>
</evidence>
<sequence length="505" mass="55704">MFKKVLVANRGEIAVRVLRACEERGISTVAIFSEADRTALHVRYADEAYCIGPAPSRDSYLRIDKIIDVARKAGADAIHPGYGFLSERAEFAAACRDAGITFIGPSPEAIEAMGDKITARESVRKRGVPLVPGTERGLHDEDLIAAAKEIGFPIMIKAAAGGGGKGMRAVYDADALPGAIASARREAMAAFGNDEVYLEKLITNARHIEIQILADSHGNTISLGERECSIQRRHQKLIEESPSVAIDEKLRAEMGKVAIAAAESVNYVNAGTIEFLFDAKDNKYYFLEMNTRLQVEHPVTELVTGIDIVKEQIAIAAGRKLRYRQEDIQPKGWAIECRITAEDPFNNFMPSTGVVTYLKEPTGPGVRVESSLYEGCEVTLYYDPMVAKLIVHGENRAEAILRMRRALNEYRIAGIKTSIPFHQEIMDSTEFIWGTFDTGFLSRRRIGARAPASIEHERLAAVVAAMIEHEKGRQAVASIRQPVVDGQGANHWKLAGRMRAQRGRW</sequence>
<keyword evidence="4 7" id="KW-0067">ATP-binding</keyword>
<gene>
    <name evidence="10" type="ordered locus">CLDAP_21630</name>
</gene>
<keyword evidence="11" id="KW-1185">Reference proteome</keyword>
<dbReference type="FunFam" id="3.30.470.20:FF:000028">
    <property type="entry name" value="Methylcrotonoyl-CoA carboxylase subunit alpha, mitochondrial"/>
    <property type="match status" value="1"/>
</dbReference>
<dbReference type="FunFam" id="3.40.50.20:FF:000010">
    <property type="entry name" value="Propionyl-CoA carboxylase subunit alpha"/>
    <property type="match status" value="1"/>
</dbReference>
<evidence type="ECO:0000313" key="11">
    <source>
        <dbReference type="Proteomes" id="UP000007880"/>
    </source>
</evidence>
<organism evidence="10 11">
    <name type="scientific">Caldilinea aerophila (strain DSM 14535 / JCM 11387 / NBRC 104270 / STL-6-O1)</name>
    <dbReference type="NCBI Taxonomy" id="926550"/>
    <lineage>
        <taxon>Bacteria</taxon>
        <taxon>Bacillati</taxon>
        <taxon>Chloroflexota</taxon>
        <taxon>Caldilineae</taxon>
        <taxon>Caldilineales</taxon>
        <taxon>Caldilineaceae</taxon>
        <taxon>Caldilinea</taxon>
    </lineage>
</organism>
<dbReference type="GO" id="GO:0004075">
    <property type="term" value="F:biotin carboxylase activity"/>
    <property type="evidence" value="ECO:0007669"/>
    <property type="project" value="UniProtKB-EC"/>
</dbReference>
<feature type="domain" description="Biotin carboxylation" evidence="9">
    <location>
        <begin position="1"/>
        <end position="446"/>
    </location>
</feature>
<dbReference type="SUPFAM" id="SSF51246">
    <property type="entry name" value="Rudiment single hybrid motif"/>
    <property type="match status" value="1"/>
</dbReference>
<reference evidence="10 11" key="1">
    <citation type="submission" date="2012-02" db="EMBL/GenBank/DDBJ databases">
        <title>Complete genome sequence of Caldilinea aerophila DSM 14535 (= NBRC 102666).</title>
        <authorList>
            <person name="Oguchi A."/>
            <person name="Hosoyama A."/>
            <person name="Sekine M."/>
            <person name="Fukai R."/>
            <person name="Kato Y."/>
            <person name="Nakamura S."/>
            <person name="Hanada S."/>
            <person name="Yamazaki S."/>
            <person name="Fujita N."/>
        </authorList>
    </citation>
    <scope>NUCLEOTIDE SEQUENCE [LARGE SCALE GENOMIC DNA]</scope>
    <source>
        <strain evidence="11">DSM 14535 / JCM 11387 / NBRC 104270 / STL-6-O1</strain>
    </source>
</reference>
<dbReference type="UniPathway" id="UPA00655">
    <property type="reaction ID" value="UER00711"/>
</dbReference>
<dbReference type="InterPro" id="IPR016185">
    <property type="entry name" value="PreATP-grasp_dom_sf"/>
</dbReference>
<evidence type="ECO:0000256" key="6">
    <source>
        <dbReference type="ARBA" id="ARBA00023267"/>
    </source>
</evidence>
<dbReference type="NCBIfam" id="NF006367">
    <property type="entry name" value="PRK08591.1"/>
    <property type="match status" value="1"/>
</dbReference>
<dbReference type="Pfam" id="PF00289">
    <property type="entry name" value="Biotin_carb_N"/>
    <property type="match status" value="1"/>
</dbReference>
<dbReference type="InterPro" id="IPR011764">
    <property type="entry name" value="Biotin_carboxylation_dom"/>
</dbReference>
<name>I0I4L5_CALAS</name>
<dbReference type="FunFam" id="3.30.1490.20:FF:000003">
    <property type="entry name" value="acetyl-CoA carboxylase isoform X1"/>
    <property type="match status" value="1"/>
</dbReference>
<dbReference type="AlphaFoldDB" id="I0I4L5"/>
<dbReference type="InterPro" id="IPR050856">
    <property type="entry name" value="Biotin_carboxylase_complex"/>
</dbReference>
<dbReference type="EMBL" id="AP012337">
    <property type="protein sequence ID" value="BAM00203.1"/>
    <property type="molecule type" value="Genomic_DNA"/>
</dbReference>
<dbReference type="InterPro" id="IPR011054">
    <property type="entry name" value="Rudment_hybrid_motif"/>
</dbReference>
<proteinExistence type="predicted"/>
<dbReference type="PROSITE" id="PS50979">
    <property type="entry name" value="BC"/>
    <property type="match status" value="1"/>
</dbReference>
<evidence type="ECO:0000259" key="8">
    <source>
        <dbReference type="PROSITE" id="PS50975"/>
    </source>
</evidence>
<dbReference type="GO" id="GO:0005524">
    <property type="term" value="F:ATP binding"/>
    <property type="evidence" value="ECO:0007669"/>
    <property type="project" value="UniProtKB-UniRule"/>
</dbReference>
<dbReference type="RefSeq" id="WP_014433437.1">
    <property type="nucleotide sequence ID" value="NC_017079.1"/>
</dbReference>
<dbReference type="KEGG" id="cap:CLDAP_21630"/>
<keyword evidence="5" id="KW-0460">Magnesium</keyword>
<evidence type="ECO:0000256" key="3">
    <source>
        <dbReference type="ARBA" id="ARBA00022741"/>
    </source>
</evidence>
<evidence type="ECO:0000256" key="4">
    <source>
        <dbReference type="ARBA" id="ARBA00022840"/>
    </source>
</evidence>
<dbReference type="PANTHER" id="PTHR18866">
    <property type="entry name" value="CARBOXYLASE:PYRUVATE/ACETYL-COA/PROPIONYL-COA CARBOXYLASE"/>
    <property type="match status" value="1"/>
</dbReference>
<dbReference type="STRING" id="926550.CLDAP_21630"/>
<dbReference type="SUPFAM" id="SSF52440">
    <property type="entry name" value="PreATP-grasp domain"/>
    <property type="match status" value="1"/>
</dbReference>
<dbReference type="eggNOG" id="COG0439">
    <property type="taxonomic scope" value="Bacteria"/>
</dbReference>
<feature type="domain" description="ATP-grasp" evidence="8">
    <location>
        <begin position="120"/>
        <end position="317"/>
    </location>
</feature>
<dbReference type="PATRIC" id="fig|926550.5.peg.2386"/>
<dbReference type="InterPro" id="IPR004549">
    <property type="entry name" value="Acetyl_CoA_COase_biotin_COase"/>
</dbReference>
<dbReference type="Proteomes" id="UP000007880">
    <property type="component" value="Chromosome"/>
</dbReference>
<dbReference type="PROSITE" id="PS00867">
    <property type="entry name" value="CPSASE_2"/>
    <property type="match status" value="1"/>
</dbReference>
<dbReference type="PROSITE" id="PS00866">
    <property type="entry name" value="CPSASE_1"/>
    <property type="match status" value="1"/>
</dbReference>
<protein>
    <recommendedName>
        <fullName evidence="1">biotin carboxylase</fullName>
        <ecNumber evidence="1">6.3.4.14</ecNumber>
    </recommendedName>
</protein>
<evidence type="ECO:0000256" key="5">
    <source>
        <dbReference type="ARBA" id="ARBA00022842"/>
    </source>
</evidence>
<dbReference type="InterPro" id="IPR005479">
    <property type="entry name" value="CPAse_ATP-bd"/>
</dbReference>
<keyword evidence="2" id="KW-0436">Ligase</keyword>
<dbReference type="InterPro" id="IPR005482">
    <property type="entry name" value="Biotin_COase_C"/>
</dbReference>
<dbReference type="Pfam" id="PF02786">
    <property type="entry name" value="CPSase_L_D2"/>
    <property type="match status" value="1"/>
</dbReference>
<dbReference type="OrthoDB" id="9807469at2"/>
<dbReference type="Pfam" id="PF02785">
    <property type="entry name" value="Biotin_carb_C"/>
    <property type="match status" value="1"/>
</dbReference>
<dbReference type="NCBIfam" id="TIGR00514">
    <property type="entry name" value="accC"/>
    <property type="match status" value="1"/>
</dbReference>
<evidence type="ECO:0000313" key="10">
    <source>
        <dbReference type="EMBL" id="BAM00203.1"/>
    </source>
</evidence>
<dbReference type="Gene3D" id="3.30.470.20">
    <property type="entry name" value="ATP-grasp fold, B domain"/>
    <property type="match status" value="1"/>
</dbReference>
<dbReference type="EC" id="6.3.4.14" evidence="1"/>
<dbReference type="SMART" id="SM00878">
    <property type="entry name" value="Biotin_carb_C"/>
    <property type="match status" value="1"/>
</dbReference>
<evidence type="ECO:0000256" key="1">
    <source>
        <dbReference type="ARBA" id="ARBA00013263"/>
    </source>
</evidence>